<evidence type="ECO:0000256" key="5">
    <source>
        <dbReference type="ARBA" id="ARBA00022829"/>
    </source>
</evidence>
<dbReference type="OrthoDB" id="5565328at2759"/>
<proteinExistence type="inferred from homology"/>
<keyword evidence="3" id="KW-0132">Cell division</keyword>
<evidence type="ECO:0000256" key="7">
    <source>
        <dbReference type="ARBA" id="ARBA00023306"/>
    </source>
</evidence>
<dbReference type="EMBL" id="KZ992930">
    <property type="protein sequence ID" value="RKP06213.1"/>
    <property type="molecule type" value="Genomic_DNA"/>
</dbReference>
<dbReference type="GO" id="GO:0005634">
    <property type="term" value="C:nucleus"/>
    <property type="evidence" value="ECO:0007669"/>
    <property type="project" value="UniProtKB-SubCell"/>
</dbReference>
<protein>
    <submittedName>
        <fullName evidence="8">Uncharacterized protein</fullName>
    </submittedName>
</protein>
<reference evidence="9" key="1">
    <citation type="journal article" date="2018" name="Nat. Microbiol.">
        <title>Leveraging single-cell genomics to expand the fungal tree of life.</title>
        <authorList>
            <person name="Ahrendt S.R."/>
            <person name="Quandt C.A."/>
            <person name="Ciobanu D."/>
            <person name="Clum A."/>
            <person name="Salamov A."/>
            <person name="Andreopoulos B."/>
            <person name="Cheng J.F."/>
            <person name="Woyke T."/>
            <person name="Pelin A."/>
            <person name="Henrissat B."/>
            <person name="Reynolds N.K."/>
            <person name="Benny G.L."/>
            <person name="Smith M.E."/>
            <person name="James T.Y."/>
            <person name="Grigoriev I.V."/>
        </authorList>
    </citation>
    <scope>NUCLEOTIDE SEQUENCE [LARGE SCALE GENOMIC DNA]</scope>
    <source>
        <strain evidence="9">RSA 1356</strain>
    </source>
</reference>
<dbReference type="InterPro" id="IPR019440">
    <property type="entry name" value="MAU2"/>
</dbReference>
<evidence type="ECO:0000256" key="3">
    <source>
        <dbReference type="ARBA" id="ARBA00022618"/>
    </source>
</evidence>
<evidence type="ECO:0000313" key="8">
    <source>
        <dbReference type="EMBL" id="RKP06213.1"/>
    </source>
</evidence>
<keyword evidence="9" id="KW-1185">Reference proteome</keyword>
<evidence type="ECO:0000256" key="1">
    <source>
        <dbReference type="ARBA" id="ARBA00004123"/>
    </source>
</evidence>
<name>A0A4P9XK91_9FUNG</name>
<accession>A0A4P9XK91</accession>
<organism evidence="8 9">
    <name type="scientific">Thamnocephalis sphaerospora</name>
    <dbReference type="NCBI Taxonomy" id="78915"/>
    <lineage>
        <taxon>Eukaryota</taxon>
        <taxon>Fungi</taxon>
        <taxon>Fungi incertae sedis</taxon>
        <taxon>Zoopagomycota</taxon>
        <taxon>Zoopagomycotina</taxon>
        <taxon>Zoopagomycetes</taxon>
        <taxon>Zoopagales</taxon>
        <taxon>Sigmoideomycetaceae</taxon>
        <taxon>Thamnocephalis</taxon>
    </lineage>
</organism>
<sequence length="706" mass="77230">MESDAFMEPNSVGPLPSSSSWVPHTDAAAAAAVSYETQRQAQLRVLNARAARACSTRPRHELLWALAREYLRHAKQLLPSLGAGGDAVRDAYRRDILGAISCLKAVLLSGLTTTAASAAALGAHASKRRRIKPTESASASVVNTLSTTVELRTRCMLGRVLLEHTDNDAEAEMHARKTIQLSRGIIGMDELRMDAYDVQLEVLLRAGQLRLARTLLRDTLLEAEHLDLHAWRYHFMRRRAHLMKLEAAETSKDSSNIKDKTMMDGHKETPHSMALAVLLELAKTAREYKHDDVGVDTMLTRAQWAMALGDERTAASSLADASTTLQRGASIPEPEPLGIALSTGLMAARPRASTSLLRARFLLLQTLFSLWQGRTQDARATLRQLQDVLDWWTLLEAEPVNNTHQLEATSRNVDTHDGNVVYISWMSRRQIATLAVYLSAVAHKGVTNAADTQQQLADSEASTKSAVGNLQQAGLAWSTAVIWCRDSGVWQRYADDLVLRRVWLLQATGKPDETRHYLAMLAHGATSPDAAFAAQCALAMMDTVLLRHASTADYSAPSGGNYSRDDDDLDFSTGAHPQATMWSHVVLGAQHSFGDRSRRGKKTALLAALRAANACDDALLYSMVTLRLAELYQSVEDTASERMLSVAYALACDAGSAMLALVAGERLLGTCRRYGRHAEIATLEASLAKWRAETRARLASARPAPQ</sequence>
<comment type="subcellular location">
    <subcellularLocation>
        <location evidence="1">Nucleus</location>
    </subcellularLocation>
</comment>
<comment type="similarity">
    <text evidence="2">Belongs to the SCC4/mau-2 family.</text>
</comment>
<evidence type="ECO:0000313" key="9">
    <source>
        <dbReference type="Proteomes" id="UP000271241"/>
    </source>
</evidence>
<gene>
    <name evidence="8" type="ORF">THASP1DRAFT_31971</name>
</gene>
<keyword evidence="4" id="KW-0498">Mitosis</keyword>
<dbReference type="PANTHER" id="PTHR21394">
    <property type="entry name" value="MAU2 CHROMATID COHESION FACTOR HOMOLOG"/>
    <property type="match status" value="1"/>
</dbReference>
<keyword evidence="7" id="KW-0131">Cell cycle</keyword>
<dbReference type="GO" id="GO:0007064">
    <property type="term" value="P:mitotic sister chromatid cohesion"/>
    <property type="evidence" value="ECO:0007669"/>
    <property type="project" value="InterPro"/>
</dbReference>
<keyword evidence="5" id="KW-0159">Chromosome partition</keyword>
<dbReference type="Pfam" id="PF10345">
    <property type="entry name" value="Cohesin_load"/>
    <property type="match status" value="1"/>
</dbReference>
<dbReference type="GO" id="GO:0007059">
    <property type="term" value="P:chromosome segregation"/>
    <property type="evidence" value="ECO:0007669"/>
    <property type="project" value="UniProtKB-KW"/>
</dbReference>
<dbReference type="AlphaFoldDB" id="A0A4P9XK91"/>
<evidence type="ECO:0000256" key="6">
    <source>
        <dbReference type="ARBA" id="ARBA00023242"/>
    </source>
</evidence>
<dbReference type="GO" id="GO:0051301">
    <property type="term" value="P:cell division"/>
    <property type="evidence" value="ECO:0007669"/>
    <property type="project" value="UniProtKB-KW"/>
</dbReference>
<dbReference type="STRING" id="78915.A0A4P9XK91"/>
<keyword evidence="6" id="KW-0539">Nucleus</keyword>
<dbReference type="Proteomes" id="UP000271241">
    <property type="component" value="Unassembled WGS sequence"/>
</dbReference>
<evidence type="ECO:0000256" key="2">
    <source>
        <dbReference type="ARBA" id="ARBA00008585"/>
    </source>
</evidence>
<evidence type="ECO:0000256" key="4">
    <source>
        <dbReference type="ARBA" id="ARBA00022776"/>
    </source>
</evidence>